<feature type="coiled-coil region" evidence="13">
    <location>
        <begin position="231"/>
        <end position="295"/>
    </location>
</feature>
<name>A0A7V2T136_LEUMU</name>
<dbReference type="CDD" id="cd05387">
    <property type="entry name" value="BY-kinase"/>
    <property type="match status" value="1"/>
</dbReference>
<evidence type="ECO:0000256" key="5">
    <source>
        <dbReference type="ARBA" id="ARBA00022692"/>
    </source>
</evidence>
<dbReference type="PANTHER" id="PTHR32309">
    <property type="entry name" value="TYROSINE-PROTEIN KINASE"/>
    <property type="match status" value="1"/>
</dbReference>
<sequence>MPTTNCMEHMSSKNSQRLPANISKGNDQGQLVVSSNDVYPEEILEPRSGLNLREFINTLSRHKALLVGFTVATLLLALILTLLMDPVYRASSTVQIQRNTNKVVNIDMLNPLESRSDKDFYETQRQLIQSRTLARRVINQLNLENSAESGGIVSKFKAMLGLQNVDKNNPSMVETAFLEGLSVTPVSNSQLIQINYESKEPQLAANITNAVTKTFVRMNLERRYDTASYSKEFLATSLNKTKKNLESSENKLNKYAIKYGIIQNSDGEDSNSHSLKKMSEELVTAKKERIEAESAYLQSQQIADDENATSVRILKDPYIQSLKKTIARLEANSQEILKKYSPRSSRAKRIKKQIDEVRSQINIESYAIKSALKSEFSAAKQKETMIKTQLNKLKMETLELQGKSIKYNTLLREVKSNRELYKDLLGQLKKVSIAGNVDNNNISIVDKAGVPYKKFKPNFKTNLTFGLLLGLLLGMGAAFLREFMDDTVKNPNELERVTGLPVLGMLPALKSLSSRSIALQTYHEPKSTLAEAIRSLRTSLRFSTREGAPKSTFITSSAAGEGKSTIALNLATAYAQGGNKVLVIDADLRNPSLHKLFKLENYQGLTNYLAGGGSSSEINRPTMIKNLYAVTSGPIPPDPVELLSGKRMGTLLSNASADFDYVIIDGPPVLGLADALVISGLCDATVLAVEAGKTRKVTLMKSLKRLERAHSNIVGLLFTRVDRSVVDSDYHEDYHYPYSDDEDTKSIESPKVTQLKLHKVA</sequence>
<keyword evidence="13" id="KW-0175">Coiled coil</keyword>
<evidence type="ECO:0000256" key="15">
    <source>
        <dbReference type="SAM" id="Phobius"/>
    </source>
</evidence>
<evidence type="ECO:0000256" key="1">
    <source>
        <dbReference type="ARBA" id="ARBA00004651"/>
    </source>
</evidence>
<comment type="catalytic activity">
    <reaction evidence="12">
        <text>L-tyrosyl-[protein] + ATP = O-phospho-L-tyrosyl-[protein] + ADP + H(+)</text>
        <dbReference type="Rhea" id="RHEA:10596"/>
        <dbReference type="Rhea" id="RHEA-COMP:10136"/>
        <dbReference type="Rhea" id="RHEA-COMP:20101"/>
        <dbReference type="ChEBI" id="CHEBI:15378"/>
        <dbReference type="ChEBI" id="CHEBI:30616"/>
        <dbReference type="ChEBI" id="CHEBI:46858"/>
        <dbReference type="ChEBI" id="CHEBI:61978"/>
        <dbReference type="ChEBI" id="CHEBI:456216"/>
    </reaction>
</comment>
<dbReference type="InterPro" id="IPR032807">
    <property type="entry name" value="GNVR"/>
</dbReference>
<evidence type="ECO:0000313" key="19">
    <source>
        <dbReference type="EMBL" id="HFC92687.1"/>
    </source>
</evidence>
<evidence type="ECO:0000256" key="4">
    <source>
        <dbReference type="ARBA" id="ARBA00022679"/>
    </source>
</evidence>
<keyword evidence="8" id="KW-0067">ATP-binding</keyword>
<evidence type="ECO:0000256" key="2">
    <source>
        <dbReference type="ARBA" id="ARBA00008883"/>
    </source>
</evidence>
<evidence type="ECO:0000256" key="7">
    <source>
        <dbReference type="ARBA" id="ARBA00022777"/>
    </source>
</evidence>
<dbReference type="GO" id="GO:0004715">
    <property type="term" value="F:non-membrane spanning protein tyrosine kinase activity"/>
    <property type="evidence" value="ECO:0007669"/>
    <property type="project" value="UniProtKB-EC"/>
</dbReference>
<dbReference type="PANTHER" id="PTHR32309:SF13">
    <property type="entry name" value="FERRIC ENTEROBACTIN TRANSPORT PROTEIN FEPE"/>
    <property type="match status" value="1"/>
</dbReference>
<keyword evidence="6" id="KW-0547">Nucleotide-binding</keyword>
<dbReference type="GO" id="GO:0005886">
    <property type="term" value="C:plasma membrane"/>
    <property type="evidence" value="ECO:0007669"/>
    <property type="project" value="UniProtKB-SubCell"/>
</dbReference>
<dbReference type="NCBIfam" id="TIGR01007">
    <property type="entry name" value="eps_fam"/>
    <property type="match status" value="1"/>
</dbReference>
<evidence type="ECO:0000256" key="12">
    <source>
        <dbReference type="ARBA" id="ARBA00053015"/>
    </source>
</evidence>
<dbReference type="EC" id="2.7.10.2" evidence="19"/>
<feature type="domain" description="Tyrosine-protein kinase G-rich" evidence="18">
    <location>
        <begin position="410"/>
        <end position="482"/>
    </location>
</feature>
<dbReference type="GO" id="GO:0005524">
    <property type="term" value="F:ATP binding"/>
    <property type="evidence" value="ECO:0007669"/>
    <property type="project" value="UniProtKB-KW"/>
</dbReference>
<dbReference type="EMBL" id="DRMS01000288">
    <property type="protein sequence ID" value="HFC92687.1"/>
    <property type="molecule type" value="Genomic_DNA"/>
</dbReference>
<comment type="subcellular location">
    <subcellularLocation>
        <location evidence="1">Cell membrane</location>
        <topology evidence="1">Multi-pass membrane protein</topology>
    </subcellularLocation>
</comment>
<keyword evidence="10 15" id="KW-0472">Membrane</keyword>
<dbReference type="Pfam" id="PF13807">
    <property type="entry name" value="GNVR"/>
    <property type="match status" value="1"/>
</dbReference>
<evidence type="ECO:0000256" key="10">
    <source>
        <dbReference type="ARBA" id="ARBA00023136"/>
    </source>
</evidence>
<keyword evidence="11" id="KW-0829">Tyrosine-protein kinase</keyword>
<dbReference type="InterPro" id="IPR003856">
    <property type="entry name" value="LPS_length_determ_N"/>
</dbReference>
<comment type="caution">
    <text evidence="19">The sequence shown here is derived from an EMBL/GenBank/DDBJ whole genome shotgun (WGS) entry which is preliminary data.</text>
</comment>
<evidence type="ECO:0000256" key="14">
    <source>
        <dbReference type="SAM" id="MobiDB-lite"/>
    </source>
</evidence>
<protein>
    <submittedName>
        <fullName evidence="19">Polysaccharide biosynthesis tyrosine autokinase</fullName>
        <ecNumber evidence="19">2.7.10.2</ecNumber>
    </submittedName>
</protein>
<evidence type="ECO:0000256" key="3">
    <source>
        <dbReference type="ARBA" id="ARBA00022475"/>
    </source>
</evidence>
<dbReference type="InterPro" id="IPR027417">
    <property type="entry name" value="P-loop_NTPase"/>
</dbReference>
<dbReference type="AlphaFoldDB" id="A0A7V2T136"/>
<evidence type="ECO:0000256" key="11">
    <source>
        <dbReference type="ARBA" id="ARBA00023137"/>
    </source>
</evidence>
<keyword evidence="3" id="KW-1003">Cell membrane</keyword>
<evidence type="ECO:0000256" key="8">
    <source>
        <dbReference type="ARBA" id="ARBA00022840"/>
    </source>
</evidence>
<reference evidence="19" key="1">
    <citation type="journal article" date="2020" name="mSystems">
        <title>Genome- and Community-Level Interaction Insights into Carbon Utilization and Element Cycling Functions of Hydrothermarchaeota in Hydrothermal Sediment.</title>
        <authorList>
            <person name="Zhou Z."/>
            <person name="Liu Y."/>
            <person name="Xu W."/>
            <person name="Pan J."/>
            <person name="Luo Z.H."/>
            <person name="Li M."/>
        </authorList>
    </citation>
    <scope>NUCLEOTIDE SEQUENCE [LARGE SCALE GENOMIC DNA]</scope>
    <source>
        <strain evidence="19">HyVt-493</strain>
    </source>
</reference>
<evidence type="ECO:0000259" key="18">
    <source>
        <dbReference type="Pfam" id="PF13807"/>
    </source>
</evidence>
<organism evidence="19">
    <name type="scientific">Leucothrix mucor</name>
    <dbReference type="NCBI Taxonomy" id="45248"/>
    <lineage>
        <taxon>Bacteria</taxon>
        <taxon>Pseudomonadati</taxon>
        <taxon>Pseudomonadota</taxon>
        <taxon>Gammaproteobacteria</taxon>
        <taxon>Thiotrichales</taxon>
        <taxon>Thiotrichaceae</taxon>
        <taxon>Leucothrix</taxon>
    </lineage>
</organism>
<dbReference type="Gene3D" id="3.40.50.300">
    <property type="entry name" value="P-loop containing nucleotide triphosphate hydrolases"/>
    <property type="match status" value="1"/>
</dbReference>
<feature type="domain" description="Polysaccharide chain length determinant N-terminal" evidence="17">
    <location>
        <begin position="50"/>
        <end position="141"/>
    </location>
</feature>
<keyword evidence="4 19" id="KW-0808">Transferase</keyword>
<dbReference type="InterPro" id="IPR050445">
    <property type="entry name" value="Bact_polysacc_biosynth/exp"/>
</dbReference>
<dbReference type="FunFam" id="3.40.50.300:FF:000527">
    <property type="entry name" value="Tyrosine-protein kinase etk"/>
    <property type="match status" value="1"/>
</dbReference>
<dbReference type="Pfam" id="PF02706">
    <property type="entry name" value="Wzz"/>
    <property type="match status" value="1"/>
</dbReference>
<evidence type="ECO:0000256" key="13">
    <source>
        <dbReference type="SAM" id="Coils"/>
    </source>
</evidence>
<proteinExistence type="inferred from homology"/>
<dbReference type="Proteomes" id="UP000885750">
    <property type="component" value="Unassembled WGS sequence"/>
</dbReference>
<accession>A0A7V2T136</accession>
<keyword evidence="5 15" id="KW-0812">Transmembrane</keyword>
<feature type="transmembrane region" description="Helical" evidence="15">
    <location>
        <begin position="64"/>
        <end position="84"/>
    </location>
</feature>
<gene>
    <name evidence="19" type="ORF">ENJ51_07730</name>
</gene>
<dbReference type="InterPro" id="IPR002586">
    <property type="entry name" value="CobQ/CobB/MinD/ParA_Nub-bd_dom"/>
</dbReference>
<dbReference type="Pfam" id="PF01656">
    <property type="entry name" value="CbiA"/>
    <property type="match status" value="1"/>
</dbReference>
<keyword evidence="9 15" id="KW-1133">Transmembrane helix</keyword>
<evidence type="ECO:0000259" key="17">
    <source>
        <dbReference type="Pfam" id="PF02706"/>
    </source>
</evidence>
<evidence type="ECO:0000256" key="6">
    <source>
        <dbReference type="ARBA" id="ARBA00022741"/>
    </source>
</evidence>
<comment type="similarity">
    <text evidence="2">Belongs to the etk/wzc family.</text>
</comment>
<feature type="domain" description="CobQ/CobB/MinD/ParA nucleotide binding" evidence="16">
    <location>
        <begin position="553"/>
        <end position="724"/>
    </location>
</feature>
<dbReference type="InterPro" id="IPR005702">
    <property type="entry name" value="Wzc-like_C"/>
</dbReference>
<evidence type="ECO:0000259" key="16">
    <source>
        <dbReference type="Pfam" id="PF01656"/>
    </source>
</evidence>
<dbReference type="SUPFAM" id="SSF52540">
    <property type="entry name" value="P-loop containing nucleoside triphosphate hydrolases"/>
    <property type="match status" value="1"/>
</dbReference>
<dbReference type="GO" id="GO:0042802">
    <property type="term" value="F:identical protein binding"/>
    <property type="evidence" value="ECO:0007669"/>
    <property type="project" value="UniProtKB-ARBA"/>
</dbReference>
<keyword evidence="7" id="KW-0418">Kinase</keyword>
<feature type="region of interest" description="Disordered" evidence="14">
    <location>
        <begin position="1"/>
        <end position="26"/>
    </location>
</feature>
<evidence type="ECO:0000256" key="9">
    <source>
        <dbReference type="ARBA" id="ARBA00022989"/>
    </source>
</evidence>